<keyword evidence="2" id="KW-1185">Reference proteome</keyword>
<evidence type="ECO:0008006" key="3">
    <source>
        <dbReference type="Google" id="ProtNLM"/>
    </source>
</evidence>
<dbReference type="STRING" id="224013.ACX27_00460"/>
<dbReference type="KEGG" id="npz:ACX27_00460"/>
<evidence type="ECO:0000313" key="1">
    <source>
        <dbReference type="EMBL" id="ALF51658.1"/>
    </source>
</evidence>
<accession>A0A0M4SZ53</accession>
<organism evidence="1 2">
    <name type="scientific">Nostoc piscinale CENA21</name>
    <dbReference type="NCBI Taxonomy" id="224013"/>
    <lineage>
        <taxon>Bacteria</taxon>
        <taxon>Bacillati</taxon>
        <taxon>Cyanobacteriota</taxon>
        <taxon>Cyanophyceae</taxon>
        <taxon>Nostocales</taxon>
        <taxon>Nostocaceae</taxon>
        <taxon>Nostoc</taxon>
    </lineage>
</organism>
<name>A0A0M4SZ53_9NOSO</name>
<proteinExistence type="predicted"/>
<reference evidence="1 2" key="2">
    <citation type="journal article" date="2016" name="Genome Announc.">
        <title>Draft Genome Sequence of the N2-Fixing Cyanobacterium Nostoc piscinale CENA21, Isolated from the Brazilian Amazon Floodplain.</title>
        <authorList>
            <person name="Leao T."/>
            <person name="Guimaraes P.I."/>
            <person name="de Melo A.G."/>
            <person name="Ramos R.T."/>
            <person name="Leao P.N."/>
            <person name="Silva A."/>
            <person name="Fiore M.F."/>
            <person name="Schneider M.P."/>
        </authorList>
    </citation>
    <scope>NUCLEOTIDE SEQUENCE [LARGE SCALE GENOMIC DNA]</scope>
    <source>
        <strain evidence="1 2">CENA21</strain>
    </source>
</reference>
<gene>
    <name evidence="1" type="ORF">ACX27_00460</name>
</gene>
<dbReference type="AlphaFoldDB" id="A0A0M4SZ53"/>
<dbReference type="RefSeq" id="WP_062287048.1">
    <property type="nucleotide sequence ID" value="NZ_CP012036.1"/>
</dbReference>
<dbReference type="EMBL" id="CP012036">
    <property type="protein sequence ID" value="ALF51658.1"/>
    <property type="molecule type" value="Genomic_DNA"/>
</dbReference>
<evidence type="ECO:0000313" key="2">
    <source>
        <dbReference type="Proteomes" id="UP000062645"/>
    </source>
</evidence>
<protein>
    <recommendedName>
        <fullName evidence="3">HMA domain-containing protein</fullName>
    </recommendedName>
</protein>
<sequence>MTKTLSSRGLSPKEALSPDLISTQRHSDQLQVNRHTSLASAKLETHLPTSCLEIVHATHGRIRIRATDGSLNTSLELVSQHLQQYKGVAEVTTNEQLGSLVVNFDENDLTLPQMLGILEKLNIYPSPNSPQSMNSKDPFAVWKSPDFWMEQTISFIPLMTGLAVTGGLGISGFASIPVYMITADATRRVIDYLEPQIAKSDSKSQFVKPNNTTKQPKLTQAATKPIAEQVRQDIKLSAKIAYTVVHHIPGRIRFHVSRITQDQAYARRLERLLKTDAYVTNVRMNCDAASIAIAYHPGEVALSHWVKLMELALQTHPVAPSVQIAEPQQPEEQNTQIVVSADTTKTSAESNNLNISSIWAEMKPAAMSFSLAYMANFPL</sequence>
<dbReference type="PATRIC" id="fig|224013.5.peg.108"/>
<dbReference type="Pfam" id="PF19991">
    <property type="entry name" value="HMA_2"/>
    <property type="match status" value="1"/>
</dbReference>
<dbReference type="Proteomes" id="UP000062645">
    <property type="component" value="Chromosome"/>
</dbReference>
<dbReference type="OrthoDB" id="479859at2"/>
<reference evidence="2" key="1">
    <citation type="submission" date="2015-07" db="EMBL/GenBank/DDBJ databases">
        <title>Genome Of Nitrogen-Fixing Cyanobacterium Nostoc piscinale CENA21 From Solimoes/Amazon River Floodplain Sediments And Comparative Genomics To Uncover Biosynthetic Natural Products Potential.</title>
        <authorList>
            <person name="Leao T.F."/>
            <person name="Leao P.N."/>
            <person name="Guimaraes P.I."/>
            <person name="de Melo A.G.C."/>
            <person name="Ramos R.T.J."/>
            <person name="Silva A."/>
            <person name="Fiore M.F."/>
            <person name="Schneider M.P.C."/>
        </authorList>
    </citation>
    <scope>NUCLEOTIDE SEQUENCE [LARGE SCALE GENOMIC DNA]</scope>
    <source>
        <strain evidence="2">CENA21</strain>
    </source>
</reference>